<evidence type="ECO:0000259" key="1">
    <source>
        <dbReference type="Pfam" id="PF00668"/>
    </source>
</evidence>
<dbReference type="Gene3D" id="3.30.559.30">
    <property type="entry name" value="Nonribosomal peptide synthetase, condensation domain"/>
    <property type="match status" value="1"/>
</dbReference>
<organism evidence="2 3">
    <name type="scientific">Nocardiopsis rhodophaea</name>
    <dbReference type="NCBI Taxonomy" id="280238"/>
    <lineage>
        <taxon>Bacteria</taxon>
        <taxon>Bacillati</taxon>
        <taxon>Actinomycetota</taxon>
        <taxon>Actinomycetes</taxon>
        <taxon>Streptosporangiales</taxon>
        <taxon>Nocardiopsidaceae</taxon>
        <taxon>Nocardiopsis</taxon>
    </lineage>
</organism>
<keyword evidence="3" id="KW-1185">Reference proteome</keyword>
<dbReference type="InterPro" id="IPR023213">
    <property type="entry name" value="CAT-like_dom_sf"/>
</dbReference>
<accession>A0ABN2S9M6</accession>
<comment type="caution">
    <text evidence="2">The sequence shown here is derived from an EMBL/GenBank/DDBJ whole genome shotgun (WGS) entry which is preliminary data.</text>
</comment>
<name>A0ABN2S9M6_9ACTN</name>
<feature type="domain" description="Condensation" evidence="1">
    <location>
        <begin position="66"/>
        <end position="370"/>
    </location>
</feature>
<protein>
    <submittedName>
        <fullName evidence="2">Condensation domain-containing protein</fullName>
    </submittedName>
</protein>
<evidence type="ECO:0000313" key="2">
    <source>
        <dbReference type="EMBL" id="GAA1982911.1"/>
    </source>
</evidence>
<dbReference type="Gene3D" id="3.30.559.10">
    <property type="entry name" value="Chloramphenicol acetyltransferase-like domain"/>
    <property type="match status" value="1"/>
</dbReference>
<dbReference type="InterPro" id="IPR001242">
    <property type="entry name" value="Condensation_dom"/>
</dbReference>
<proteinExistence type="predicted"/>
<gene>
    <name evidence="2" type="ORF">GCM10009799_05130</name>
</gene>
<reference evidence="2 3" key="1">
    <citation type="journal article" date="2019" name="Int. J. Syst. Evol. Microbiol.">
        <title>The Global Catalogue of Microorganisms (GCM) 10K type strain sequencing project: providing services to taxonomists for standard genome sequencing and annotation.</title>
        <authorList>
            <consortium name="The Broad Institute Genomics Platform"/>
            <consortium name="The Broad Institute Genome Sequencing Center for Infectious Disease"/>
            <person name="Wu L."/>
            <person name="Ma J."/>
        </authorList>
    </citation>
    <scope>NUCLEOTIDE SEQUENCE [LARGE SCALE GENOMIC DNA]</scope>
    <source>
        <strain evidence="2 3">JCM 15313</strain>
    </source>
</reference>
<dbReference type="Proteomes" id="UP001501585">
    <property type="component" value="Unassembled WGS sequence"/>
</dbReference>
<dbReference type="RefSeq" id="WP_344159910.1">
    <property type="nucleotide sequence ID" value="NZ_BAAAPC010000002.1"/>
</dbReference>
<dbReference type="SUPFAM" id="SSF52777">
    <property type="entry name" value="CoA-dependent acyltransferases"/>
    <property type="match status" value="2"/>
</dbReference>
<evidence type="ECO:0000313" key="3">
    <source>
        <dbReference type="Proteomes" id="UP001501585"/>
    </source>
</evidence>
<dbReference type="EMBL" id="BAAAPC010000002">
    <property type="protein sequence ID" value="GAA1982911.1"/>
    <property type="molecule type" value="Genomic_DNA"/>
</dbReference>
<dbReference type="Pfam" id="PF00668">
    <property type="entry name" value="Condensation"/>
    <property type="match status" value="1"/>
</dbReference>
<sequence length="479" mass="51941">MRVTTLDRYDPAPGRVVEFVPSAATLAAADGTPAAPVPPSLNQRFHLETERRQEDGPRHWLACAFDLEAGAAVDPEALRKAFVFWVRRHETLRSGFRPSPDGTAIERFILPAEDFDLEARDGGAYATTDALRNRLSHRLDEACRALSWPSYLFATVLRPSGATVFCGFDHCNADAYSLAIAVRELGESYRAFASGTMPDLPAVGSYVDYCAHEQEAVGSPPDRDDPIVRRWAEFFAACGGTTPTFPLDLGLAPGERRPQGTDTRHLLDGPSADEFERVCEETGGSLFSGVLAAAGLAAHRLGAGDELRLCVPMHTRHDERWTNAVGWFTTVAPVTLDISGAIPAKEAGGIPCSDAFATRVHAARAGFRAARDLAQRPVAHVLAALGEEFTRTRDDVFMLSFVDYRPVPGSEHHAAANAHHLSAVTMADDAQFWVTRTHEGLFLRSRYPDDPVAENAVLSFADALAAAMAIRVPEPSGVR</sequence>